<name>A0A382VN70_9ZZZZ</name>
<dbReference type="InterPro" id="IPR000160">
    <property type="entry name" value="GGDEF_dom"/>
</dbReference>
<evidence type="ECO:0000313" key="2">
    <source>
        <dbReference type="EMBL" id="SVD47318.1"/>
    </source>
</evidence>
<reference evidence="2" key="1">
    <citation type="submission" date="2018-05" db="EMBL/GenBank/DDBJ databases">
        <authorList>
            <person name="Lanie J.A."/>
            <person name="Ng W.-L."/>
            <person name="Kazmierczak K.M."/>
            <person name="Andrzejewski T.M."/>
            <person name="Davidsen T.M."/>
            <person name="Wayne K.J."/>
            <person name="Tettelin H."/>
            <person name="Glass J.I."/>
            <person name="Rusch D."/>
            <person name="Podicherti R."/>
            <person name="Tsui H.-C.T."/>
            <person name="Winkler M.E."/>
        </authorList>
    </citation>
    <scope>NUCLEOTIDE SEQUENCE</scope>
</reference>
<dbReference type="Gene3D" id="3.30.70.270">
    <property type="match status" value="1"/>
</dbReference>
<feature type="domain" description="GGDEF" evidence="1">
    <location>
        <begin position="1"/>
        <end position="122"/>
    </location>
</feature>
<gene>
    <name evidence="2" type="ORF">METZ01_LOCUS400172</name>
</gene>
<organism evidence="2">
    <name type="scientific">marine metagenome</name>
    <dbReference type="NCBI Taxonomy" id="408172"/>
    <lineage>
        <taxon>unclassified sequences</taxon>
        <taxon>metagenomes</taxon>
        <taxon>ecological metagenomes</taxon>
    </lineage>
</organism>
<dbReference type="AlphaFoldDB" id="A0A382VN70"/>
<protein>
    <recommendedName>
        <fullName evidence="1">GGDEF domain-containing protein</fullName>
    </recommendedName>
</protein>
<feature type="non-terminal residue" evidence="2">
    <location>
        <position position="122"/>
    </location>
</feature>
<accession>A0A382VN70</accession>
<dbReference type="InterPro" id="IPR029787">
    <property type="entry name" value="Nucleotide_cyclase"/>
</dbReference>
<proteinExistence type="predicted"/>
<sequence>MVAPEKLGDINQKYGSEGGDQIVNGLSEYLKENVEADEKLVHIDGANFVVIVPKGDQAQAKRRTRQIRAQVVSRHFECGEEAVRLTLSMGVIIQPAEPQGAGTKVKEVAEDLLSRMGVAHDQ</sequence>
<dbReference type="SUPFAM" id="SSF55073">
    <property type="entry name" value="Nucleotide cyclase"/>
    <property type="match status" value="1"/>
</dbReference>
<dbReference type="InterPro" id="IPR043128">
    <property type="entry name" value="Rev_trsase/Diguanyl_cyclase"/>
</dbReference>
<dbReference type="PROSITE" id="PS50887">
    <property type="entry name" value="GGDEF"/>
    <property type="match status" value="1"/>
</dbReference>
<dbReference type="EMBL" id="UINC01152901">
    <property type="protein sequence ID" value="SVD47318.1"/>
    <property type="molecule type" value="Genomic_DNA"/>
</dbReference>
<dbReference type="Pfam" id="PF00990">
    <property type="entry name" value="GGDEF"/>
    <property type="match status" value="1"/>
</dbReference>
<evidence type="ECO:0000259" key="1">
    <source>
        <dbReference type="PROSITE" id="PS50887"/>
    </source>
</evidence>
<dbReference type="NCBIfam" id="TIGR00254">
    <property type="entry name" value="GGDEF"/>
    <property type="match status" value="1"/>
</dbReference>